<dbReference type="InterPro" id="IPR009057">
    <property type="entry name" value="Homeodomain-like_sf"/>
</dbReference>
<name>A0A1D8QKT1_9MYRT</name>
<reference evidence="1" key="1">
    <citation type="submission" date="2016-07" db="EMBL/GenBank/DDBJ databases">
        <title>Title: How petals change their spots: cis-regulatory re-wiring in Clarkia (Onagraceae).</title>
        <authorList>
            <person name="Martins T.R."/>
            <person name="Jiang P."/>
            <person name="Rausher M.D."/>
        </authorList>
    </citation>
    <scope>NUCLEOTIDE SEQUENCE</scope>
</reference>
<accession>A0A1D8QKT1</accession>
<organism evidence="1">
    <name type="scientific">Clarkia gracilis subsp. gracilis</name>
    <dbReference type="NCBI Taxonomy" id="1622206"/>
    <lineage>
        <taxon>Eukaryota</taxon>
        <taxon>Viridiplantae</taxon>
        <taxon>Streptophyta</taxon>
        <taxon>Embryophyta</taxon>
        <taxon>Tracheophyta</taxon>
        <taxon>Spermatophyta</taxon>
        <taxon>Magnoliopsida</taxon>
        <taxon>eudicotyledons</taxon>
        <taxon>Gunneridae</taxon>
        <taxon>Pentapetalae</taxon>
        <taxon>rosids</taxon>
        <taxon>malvids</taxon>
        <taxon>Myrtales</taxon>
        <taxon>Onagraceae</taxon>
        <taxon>Onagroideae</taxon>
        <taxon>Onagreae</taxon>
        <taxon>Clarkia</taxon>
    </lineage>
</organism>
<gene>
    <name evidence="1" type="primary">Myb1U</name>
</gene>
<sequence>MNKVGLRKGGWTANEDAVLKQCIQTYGEGNWHLRFE</sequence>
<proteinExistence type="evidence at transcript level"/>
<dbReference type="AlphaFoldDB" id="A0A1D8QKT1"/>
<dbReference type="EMBL" id="KX592433">
    <property type="protein sequence ID" value="AOW41208.1"/>
    <property type="molecule type" value="mRNA"/>
</dbReference>
<protein>
    <submittedName>
        <fullName evidence="1">Truncated R2R3 Myb transcription factor</fullName>
    </submittedName>
</protein>
<dbReference type="SUPFAM" id="SSF46689">
    <property type="entry name" value="Homeodomain-like"/>
    <property type="match status" value="1"/>
</dbReference>
<evidence type="ECO:0000313" key="1">
    <source>
        <dbReference type="EMBL" id="AOW41208.1"/>
    </source>
</evidence>
<dbReference type="Gene3D" id="1.10.10.60">
    <property type="entry name" value="Homeodomain-like"/>
    <property type="match status" value="1"/>
</dbReference>